<evidence type="ECO:0000256" key="1">
    <source>
        <dbReference type="SAM" id="Phobius"/>
    </source>
</evidence>
<feature type="transmembrane region" description="Helical" evidence="1">
    <location>
        <begin position="12"/>
        <end position="31"/>
    </location>
</feature>
<organism evidence="2 3">
    <name type="scientific">Clunio marinus</name>
    <dbReference type="NCBI Taxonomy" id="568069"/>
    <lineage>
        <taxon>Eukaryota</taxon>
        <taxon>Metazoa</taxon>
        <taxon>Ecdysozoa</taxon>
        <taxon>Arthropoda</taxon>
        <taxon>Hexapoda</taxon>
        <taxon>Insecta</taxon>
        <taxon>Pterygota</taxon>
        <taxon>Neoptera</taxon>
        <taxon>Endopterygota</taxon>
        <taxon>Diptera</taxon>
        <taxon>Nematocera</taxon>
        <taxon>Chironomoidea</taxon>
        <taxon>Chironomidae</taxon>
        <taxon>Clunio</taxon>
    </lineage>
</organism>
<keyword evidence="1" id="KW-0472">Membrane</keyword>
<dbReference type="Proteomes" id="UP000183832">
    <property type="component" value="Unassembled WGS sequence"/>
</dbReference>
<name>A0A1J1IIH5_9DIPT</name>
<dbReference type="InterPro" id="IPR027917">
    <property type="entry name" value="MITRAC7/Phoenixin"/>
</dbReference>
<dbReference type="STRING" id="568069.A0A1J1IIH5"/>
<dbReference type="AlphaFoldDB" id="A0A1J1IIH5"/>
<keyword evidence="3" id="KW-1185">Reference proteome</keyword>
<dbReference type="Pfam" id="PF15061">
    <property type="entry name" value="MITRAC7_Phoenixin"/>
    <property type="match status" value="1"/>
</dbReference>
<protein>
    <submittedName>
        <fullName evidence="2">CLUMA_CG013315, isoform A</fullName>
    </submittedName>
</protein>
<keyword evidence="1" id="KW-0812">Transmembrane</keyword>
<evidence type="ECO:0000313" key="3">
    <source>
        <dbReference type="Proteomes" id="UP000183832"/>
    </source>
</evidence>
<gene>
    <name evidence="2" type="ORF">CLUMA_CG013315</name>
</gene>
<sequence>MAPVLLKGWKYAAFIGSIVGFIGLAIYPIIIEPMRNPQKYKEIQKRNRQGINQEEVQPGNMRVWSDPFKPLKGKE</sequence>
<dbReference type="EMBL" id="CVRI01000054">
    <property type="protein sequence ID" value="CRL00027.1"/>
    <property type="molecule type" value="Genomic_DNA"/>
</dbReference>
<dbReference type="GO" id="GO:0033617">
    <property type="term" value="P:mitochondrial respiratory chain complex IV assembly"/>
    <property type="evidence" value="ECO:0007669"/>
    <property type="project" value="InterPro"/>
</dbReference>
<dbReference type="PANTHER" id="PTHR34923:SF1">
    <property type="entry name" value="SMALL INTEGRAL MEMBRANE PROTEIN 20"/>
    <property type="match status" value="1"/>
</dbReference>
<proteinExistence type="predicted"/>
<keyword evidence="1" id="KW-1133">Transmembrane helix</keyword>
<accession>A0A1J1IIH5</accession>
<dbReference type="PANTHER" id="PTHR34923">
    <property type="entry name" value="SMALL INTEGRAL MEMBRANE PROTEIN 20"/>
    <property type="match status" value="1"/>
</dbReference>
<dbReference type="GO" id="GO:0005743">
    <property type="term" value="C:mitochondrial inner membrane"/>
    <property type="evidence" value="ECO:0007669"/>
    <property type="project" value="TreeGrafter"/>
</dbReference>
<reference evidence="2 3" key="1">
    <citation type="submission" date="2015-04" db="EMBL/GenBank/DDBJ databases">
        <authorList>
            <person name="Syromyatnikov M.Y."/>
            <person name="Popov V.N."/>
        </authorList>
    </citation>
    <scope>NUCLEOTIDE SEQUENCE [LARGE SCALE GENOMIC DNA]</scope>
</reference>
<evidence type="ECO:0000313" key="2">
    <source>
        <dbReference type="EMBL" id="CRL00027.1"/>
    </source>
</evidence>